<proteinExistence type="predicted"/>
<dbReference type="KEGG" id="wco:G7084_03680"/>
<dbReference type="InterPro" id="IPR003787">
    <property type="entry name" value="Sulphur_relay_DsrE/F-like"/>
</dbReference>
<dbReference type="PANTHER" id="PTHR37691:SF1">
    <property type="entry name" value="BLR3518 PROTEIN"/>
    <property type="match status" value="1"/>
</dbReference>
<sequence length="111" mass="12593">MLNTIIHIDENFKWSTVNSNLYHLLEWMKDYEEVGSVELLINGEAVEMVKDVSPINLQKLVTLGVDVMVCENSLQQRNISLSELQDSVKIVPSGVVELTLQQRAGYSYIKP</sequence>
<dbReference type="SUPFAM" id="SSF75169">
    <property type="entry name" value="DsrEFH-like"/>
    <property type="match status" value="1"/>
</dbReference>
<gene>
    <name evidence="1" type="ORF">G7084_03680</name>
</gene>
<dbReference type="Proteomes" id="UP000500741">
    <property type="component" value="Chromosome"/>
</dbReference>
<dbReference type="Gene3D" id="3.40.1260.10">
    <property type="entry name" value="DsrEFH-like"/>
    <property type="match status" value="1"/>
</dbReference>
<organism evidence="1 2">
    <name type="scientific">Weissella coleopterorum</name>
    <dbReference type="NCBI Taxonomy" id="2714949"/>
    <lineage>
        <taxon>Bacteria</taxon>
        <taxon>Bacillati</taxon>
        <taxon>Bacillota</taxon>
        <taxon>Bacilli</taxon>
        <taxon>Lactobacillales</taxon>
        <taxon>Lactobacillaceae</taxon>
        <taxon>Weissella</taxon>
    </lineage>
</organism>
<evidence type="ECO:0000313" key="1">
    <source>
        <dbReference type="EMBL" id="QIL50494.1"/>
    </source>
</evidence>
<dbReference type="PANTHER" id="PTHR37691">
    <property type="entry name" value="BLR3518 PROTEIN"/>
    <property type="match status" value="1"/>
</dbReference>
<dbReference type="AlphaFoldDB" id="A0A6G8AZK2"/>
<accession>A0A6G8AZK2</accession>
<dbReference type="Pfam" id="PF02635">
    <property type="entry name" value="DsrE"/>
    <property type="match status" value="1"/>
</dbReference>
<keyword evidence="2" id="KW-1185">Reference proteome</keyword>
<dbReference type="EMBL" id="CP049888">
    <property type="protein sequence ID" value="QIL50494.1"/>
    <property type="molecule type" value="Genomic_DNA"/>
</dbReference>
<reference evidence="1 2" key="1">
    <citation type="submission" date="2020-03" db="EMBL/GenBank/DDBJ databases">
        <title>Weissella sp. nov., isolated from Cybister lewisianus.</title>
        <authorList>
            <person name="Hyun D.-W."/>
            <person name="Bae J.-W."/>
        </authorList>
    </citation>
    <scope>NUCLEOTIDE SEQUENCE [LARGE SCALE GENOMIC DNA]</scope>
    <source>
        <strain evidence="1 2">HDW19</strain>
    </source>
</reference>
<evidence type="ECO:0000313" key="2">
    <source>
        <dbReference type="Proteomes" id="UP000500741"/>
    </source>
</evidence>
<dbReference type="InterPro" id="IPR027396">
    <property type="entry name" value="DsrEFH-like"/>
</dbReference>
<name>A0A6G8AZK2_9LACO</name>
<dbReference type="RefSeq" id="WP_166010153.1">
    <property type="nucleotide sequence ID" value="NZ_CP049888.1"/>
</dbReference>
<protein>
    <submittedName>
        <fullName evidence="1">Uncharacterized protein</fullName>
    </submittedName>
</protein>